<dbReference type="InterPro" id="IPR055259">
    <property type="entry name" value="YkvP/CgeB_Glyco_trans-like"/>
</dbReference>
<dbReference type="Proteomes" id="UP000664554">
    <property type="component" value="Unassembled WGS sequence"/>
</dbReference>
<evidence type="ECO:0000313" key="2">
    <source>
        <dbReference type="EMBL" id="MBO1530422.1"/>
    </source>
</evidence>
<dbReference type="Pfam" id="PF13524">
    <property type="entry name" value="Glyco_trans_1_2"/>
    <property type="match status" value="1"/>
</dbReference>
<name>A0ABS3NLY0_9GAMM</name>
<dbReference type="RefSeq" id="WP_207990234.1">
    <property type="nucleotide sequence ID" value="NZ_JAGBKM010000005.1"/>
</dbReference>
<feature type="domain" description="Spore protein YkvP/CgeB glycosyl transferase-like" evidence="1">
    <location>
        <begin position="183"/>
        <end position="321"/>
    </location>
</feature>
<keyword evidence="3" id="KW-1185">Reference proteome</keyword>
<dbReference type="EMBL" id="JAGBKM010000005">
    <property type="protein sequence ID" value="MBO1530422.1"/>
    <property type="molecule type" value="Genomic_DNA"/>
</dbReference>
<organism evidence="2 3">
    <name type="scientific">Psychrobacter coccoides</name>
    <dbReference type="NCBI Taxonomy" id="2818440"/>
    <lineage>
        <taxon>Bacteria</taxon>
        <taxon>Pseudomonadati</taxon>
        <taxon>Pseudomonadota</taxon>
        <taxon>Gammaproteobacteria</taxon>
        <taxon>Moraxellales</taxon>
        <taxon>Moraxellaceae</taxon>
        <taxon>Psychrobacter</taxon>
    </lineage>
</organism>
<evidence type="ECO:0000313" key="3">
    <source>
        <dbReference type="Proteomes" id="UP000664554"/>
    </source>
</evidence>
<gene>
    <name evidence="2" type="ORF">J3492_04240</name>
</gene>
<accession>A0ABS3NLY0</accession>
<reference evidence="2 3" key="1">
    <citation type="submission" date="2021-03" db="EMBL/GenBank/DDBJ databases">
        <authorList>
            <person name="Shang D.-D."/>
            <person name="Du Z.-J."/>
            <person name="Chen G.-J."/>
        </authorList>
    </citation>
    <scope>NUCLEOTIDE SEQUENCE [LARGE SCALE GENOMIC DNA]</scope>
    <source>
        <strain evidence="2 3">F1192</strain>
    </source>
</reference>
<sequence length="326" mass="38054">MLSILLVSDDLTSLAMKNETLVKTKESYLSYQLWRRKKPDFILVESAWRGHKDKWRYKIANYPDYPERTNVELRKLLELADKYNIPAVFWNKEDGAHFNRFIDSASLFKYILTVDSNCVERYRSILGKSVKVGVLPFAVQPKFHHPIDLPPRYNQSLFVGSYSHHIHSVRKQWQDMAFTAASPYGLTIVDRNSDRKSDVYRYPDLPNMTIKPAVPYDQTGELFRQYSHCLNVNTVTDSPSMFSRRLIEIMACGRLAVTNPSLAVSTRFEGMCEVIDSREQADELFAQLSKGYTKEQIEMMRYASDHVLQNYNYDKWLQSIVEFIEL</sequence>
<evidence type="ECO:0000259" key="1">
    <source>
        <dbReference type="Pfam" id="PF13524"/>
    </source>
</evidence>
<proteinExistence type="predicted"/>
<protein>
    <submittedName>
        <fullName evidence="2">Glycosyltransferase</fullName>
    </submittedName>
</protein>
<comment type="caution">
    <text evidence="2">The sequence shown here is derived from an EMBL/GenBank/DDBJ whole genome shotgun (WGS) entry which is preliminary data.</text>
</comment>